<name>A0ABY3X3A9_9GAMM</name>
<accession>A0ABY3X3A9</accession>
<gene>
    <name evidence="1" type="ORF">MMG00_02550</name>
</gene>
<sequence>MSKRKTLIKLADTAIKLGISKKHLETTIMFEPSFPKRVRLVAGGDVFFVEQEIDAYIEMRKIE</sequence>
<dbReference type="EMBL" id="CP093379">
    <property type="protein sequence ID" value="UNM96755.1"/>
    <property type="molecule type" value="Genomic_DNA"/>
</dbReference>
<evidence type="ECO:0000313" key="1">
    <source>
        <dbReference type="EMBL" id="UNM96755.1"/>
    </source>
</evidence>
<evidence type="ECO:0000313" key="2">
    <source>
        <dbReference type="Proteomes" id="UP000829542"/>
    </source>
</evidence>
<proteinExistence type="predicted"/>
<organism evidence="1 2">
    <name type="scientific">Ignatzschineria rhizosphaerae</name>
    <dbReference type="NCBI Taxonomy" id="2923279"/>
    <lineage>
        <taxon>Bacteria</taxon>
        <taxon>Pseudomonadati</taxon>
        <taxon>Pseudomonadota</taxon>
        <taxon>Gammaproteobacteria</taxon>
        <taxon>Cardiobacteriales</taxon>
        <taxon>Ignatzschineriaceae</taxon>
        <taxon>Ignatzschineria</taxon>
    </lineage>
</organism>
<keyword evidence="2" id="KW-1185">Reference proteome</keyword>
<protein>
    <recommendedName>
        <fullName evidence="3">AlpA family phage regulatory protein</fullName>
    </recommendedName>
</protein>
<evidence type="ECO:0008006" key="3">
    <source>
        <dbReference type="Google" id="ProtNLM"/>
    </source>
</evidence>
<reference evidence="1 2" key="1">
    <citation type="submission" date="2022-03" db="EMBL/GenBank/DDBJ databases">
        <title>Ignatzschineria rhizosphaerae HR5S32.</title>
        <authorList>
            <person name="Sun J.Q."/>
            <person name="Feng J.Y."/>
        </authorList>
    </citation>
    <scope>NUCLEOTIDE SEQUENCE [LARGE SCALE GENOMIC DNA]</scope>
    <source>
        <strain evidence="1 2">HR5S32</strain>
    </source>
</reference>
<dbReference type="RefSeq" id="WP_242150938.1">
    <property type="nucleotide sequence ID" value="NZ_CP093379.1"/>
</dbReference>
<dbReference type="Proteomes" id="UP000829542">
    <property type="component" value="Chromosome"/>
</dbReference>